<evidence type="ECO:0000259" key="1">
    <source>
        <dbReference type="PROSITE" id="PS51819"/>
    </source>
</evidence>
<protein>
    <recommendedName>
        <fullName evidence="1">VOC domain-containing protein</fullName>
    </recommendedName>
</protein>
<dbReference type="RefSeq" id="WP_022922256.1">
    <property type="nucleotide sequence ID" value="NZ_BMLB01000007.1"/>
</dbReference>
<organism evidence="2 3">
    <name type="scientific">Ornithinimicrobium pekingense</name>
    <dbReference type="NCBI Taxonomy" id="384677"/>
    <lineage>
        <taxon>Bacteria</taxon>
        <taxon>Bacillati</taxon>
        <taxon>Actinomycetota</taxon>
        <taxon>Actinomycetes</taxon>
        <taxon>Micrococcales</taxon>
        <taxon>Ornithinimicrobiaceae</taxon>
        <taxon>Ornithinimicrobium</taxon>
    </lineage>
</organism>
<evidence type="ECO:0000313" key="2">
    <source>
        <dbReference type="EMBL" id="GGK79493.1"/>
    </source>
</evidence>
<dbReference type="EMBL" id="BMLB01000007">
    <property type="protein sequence ID" value="GGK79493.1"/>
    <property type="molecule type" value="Genomic_DNA"/>
</dbReference>
<name>A0ABQ2FDW3_9MICO</name>
<proteinExistence type="predicted"/>
<dbReference type="Gene3D" id="3.10.180.10">
    <property type="entry name" value="2,3-Dihydroxybiphenyl 1,2-Dioxygenase, domain 1"/>
    <property type="match status" value="1"/>
</dbReference>
<dbReference type="InterPro" id="IPR004360">
    <property type="entry name" value="Glyas_Fos-R_dOase_dom"/>
</dbReference>
<keyword evidence="3" id="KW-1185">Reference proteome</keyword>
<dbReference type="SUPFAM" id="SSF54593">
    <property type="entry name" value="Glyoxalase/Bleomycin resistance protein/Dihydroxybiphenyl dioxygenase"/>
    <property type="match status" value="1"/>
</dbReference>
<dbReference type="PROSITE" id="PS51819">
    <property type="entry name" value="VOC"/>
    <property type="match status" value="1"/>
</dbReference>
<sequence length="139" mass="15559">MTSRQGGPEDVRRSTGEVLGLGFLGVRVGDRAAFRSTVALYRDVLGLQPVRLEPDRLAWFRLADGTALHVYGPEDTDHLAFGERPCVGLRVDDVEGTRRRMEAEGVRFLWDTQRDEQHAWAHYRGPDGTVYELIGPLGP</sequence>
<dbReference type="InterPro" id="IPR037523">
    <property type="entry name" value="VOC_core"/>
</dbReference>
<feature type="domain" description="VOC" evidence="1">
    <location>
        <begin position="20"/>
        <end position="136"/>
    </location>
</feature>
<dbReference type="Proteomes" id="UP000662111">
    <property type="component" value="Unassembled WGS sequence"/>
</dbReference>
<accession>A0ABQ2FDW3</accession>
<evidence type="ECO:0000313" key="3">
    <source>
        <dbReference type="Proteomes" id="UP000662111"/>
    </source>
</evidence>
<reference evidence="3" key="1">
    <citation type="journal article" date="2019" name="Int. J. Syst. Evol. Microbiol.">
        <title>The Global Catalogue of Microorganisms (GCM) 10K type strain sequencing project: providing services to taxonomists for standard genome sequencing and annotation.</title>
        <authorList>
            <consortium name="The Broad Institute Genomics Platform"/>
            <consortium name="The Broad Institute Genome Sequencing Center for Infectious Disease"/>
            <person name="Wu L."/>
            <person name="Ma J."/>
        </authorList>
    </citation>
    <scope>NUCLEOTIDE SEQUENCE [LARGE SCALE GENOMIC DNA]</scope>
    <source>
        <strain evidence="3">CGMCC 1.5362</strain>
    </source>
</reference>
<comment type="caution">
    <text evidence="2">The sequence shown here is derived from an EMBL/GenBank/DDBJ whole genome shotgun (WGS) entry which is preliminary data.</text>
</comment>
<dbReference type="Pfam" id="PF00903">
    <property type="entry name" value="Glyoxalase"/>
    <property type="match status" value="1"/>
</dbReference>
<gene>
    <name evidence="2" type="ORF">GCM10011509_29990</name>
</gene>
<dbReference type="InterPro" id="IPR029068">
    <property type="entry name" value="Glyas_Bleomycin-R_OHBP_Dase"/>
</dbReference>